<dbReference type="Pfam" id="PF00018">
    <property type="entry name" value="SH3_1"/>
    <property type="match status" value="1"/>
</dbReference>
<dbReference type="InterPro" id="IPR001452">
    <property type="entry name" value="SH3_domain"/>
</dbReference>
<dbReference type="PANTHER" id="PTHR46514">
    <property type="entry name" value="AMPHIPHYSIN"/>
    <property type="match status" value="1"/>
</dbReference>
<dbReference type="EMBL" id="BMAV01018929">
    <property type="protein sequence ID" value="GFY71569.1"/>
    <property type="molecule type" value="Genomic_DNA"/>
</dbReference>
<evidence type="ECO:0000256" key="4">
    <source>
        <dbReference type="ARBA" id="ARBA00022490"/>
    </source>
</evidence>
<dbReference type="AlphaFoldDB" id="A0A8X7CGI2"/>
<keyword evidence="4" id="KW-0963">Cytoplasm</keyword>
<sequence>MADLNPFSKVLQKHAGRAKERILQNLGKADRTTDEDFDLHVKNFSKQHNAVMRLHKEFKNYYTCLRAMQAARRSLMDTVSELYEPCWDGVEQFLIKTEVSNNNFEEFCEKINCELVAPVGSYLIQFPEYTNKISKRNRKLLDYDNSRHNLQNLETMKKREDTKIAKAKEQLEDARNHFEVINSELHEELPTLYDSRVSFFATHLQNLFLAEANFHKQDASLFIEMGGILDKLNEAYKKGAFAEKPRLRTESSKNGTESKLQDIDEKGDSQDVGEKKTEEIKTEENKSQDDASSSSTNESFPFSTPPTTADRSMNLEMFCEMSAVEEDEKSNNEGKVEIPPAGYNILYQVQGTYKYTAEDVDELSFNVGDIIDVIAYDDPEEQEEGWLMGVFNGKKEATIVRPQEQVILTFSDVLFTQQPDPTQQQPPNPPQQPDFRLPDLPSPQLPNLPFRLPTPPQMPESPQQLPDPPQLPESPQQLPNIESISPPEPISSLPKQTPQTEFQAPIFTPYTFSPYAFNPYTFNSYGFPYVLPQQHGIPQLALQQLGISQQLAPHQLGISQQSGPQLVNELLTWLDSQTDMPTQWSAFNENQYPDVYK</sequence>
<dbReference type="InterPro" id="IPR003005">
    <property type="entry name" value="Amphiphysin"/>
</dbReference>
<dbReference type="GO" id="GO:0005886">
    <property type="term" value="C:plasma membrane"/>
    <property type="evidence" value="ECO:0007669"/>
    <property type="project" value="TreeGrafter"/>
</dbReference>
<dbReference type="Proteomes" id="UP000886998">
    <property type="component" value="Unassembled WGS sequence"/>
</dbReference>
<dbReference type="InterPro" id="IPR004148">
    <property type="entry name" value="BAR_dom"/>
</dbReference>
<dbReference type="PROSITE" id="PS50002">
    <property type="entry name" value="SH3"/>
    <property type="match status" value="1"/>
</dbReference>
<dbReference type="SUPFAM" id="SSF103657">
    <property type="entry name" value="BAR/IMD domain-like"/>
    <property type="match status" value="1"/>
</dbReference>
<dbReference type="SMART" id="SM00326">
    <property type="entry name" value="SH3"/>
    <property type="match status" value="1"/>
</dbReference>
<feature type="compositionally biased region" description="Low complexity" evidence="9">
    <location>
        <begin position="473"/>
        <end position="485"/>
    </location>
</feature>
<feature type="compositionally biased region" description="Pro residues" evidence="9">
    <location>
        <begin position="440"/>
        <end position="472"/>
    </location>
</feature>
<feature type="region of interest" description="Disordered" evidence="9">
    <location>
        <begin position="246"/>
        <end position="311"/>
    </location>
</feature>
<dbReference type="FunFam" id="1.20.1270.60:FF:000013">
    <property type="entry name" value="Amphiphysin isoform 2"/>
    <property type="match status" value="1"/>
</dbReference>
<gene>
    <name evidence="12" type="primary">Amph</name>
    <name evidence="12" type="ORF">TNIN_160611</name>
</gene>
<dbReference type="Gene3D" id="2.30.30.40">
    <property type="entry name" value="SH3 Domains"/>
    <property type="match status" value="1"/>
</dbReference>
<dbReference type="PROSITE" id="PS51021">
    <property type="entry name" value="BAR"/>
    <property type="match status" value="1"/>
</dbReference>
<evidence type="ECO:0000256" key="3">
    <source>
        <dbReference type="ARBA" id="ARBA00022443"/>
    </source>
</evidence>
<evidence type="ECO:0000256" key="1">
    <source>
        <dbReference type="ARBA" id="ARBA00004308"/>
    </source>
</evidence>
<evidence type="ECO:0000256" key="6">
    <source>
        <dbReference type="ARBA" id="ARBA00023136"/>
    </source>
</evidence>
<dbReference type="Pfam" id="PF03114">
    <property type="entry name" value="BAR"/>
    <property type="match status" value="1"/>
</dbReference>
<evidence type="ECO:0000256" key="2">
    <source>
        <dbReference type="ARBA" id="ARBA00004496"/>
    </source>
</evidence>
<comment type="caution">
    <text evidence="12">The sequence shown here is derived from an EMBL/GenBank/DDBJ whole genome shotgun (WGS) entry which is preliminary data.</text>
</comment>
<keyword evidence="6" id="KW-0472">Membrane</keyword>
<feature type="domain" description="SH3" evidence="10">
    <location>
        <begin position="344"/>
        <end position="409"/>
    </location>
</feature>
<keyword evidence="3 7" id="KW-0728">SH3 domain</keyword>
<evidence type="ECO:0000256" key="8">
    <source>
        <dbReference type="SAM" id="Coils"/>
    </source>
</evidence>
<evidence type="ECO:0000259" key="10">
    <source>
        <dbReference type="PROSITE" id="PS50002"/>
    </source>
</evidence>
<name>A0A8X7CGI2_9ARAC</name>
<evidence type="ECO:0000256" key="9">
    <source>
        <dbReference type="SAM" id="MobiDB-lite"/>
    </source>
</evidence>
<dbReference type="OrthoDB" id="446293at2759"/>
<dbReference type="GO" id="GO:0005543">
    <property type="term" value="F:phospholipid binding"/>
    <property type="evidence" value="ECO:0007669"/>
    <property type="project" value="TreeGrafter"/>
</dbReference>
<evidence type="ECO:0000256" key="7">
    <source>
        <dbReference type="PROSITE-ProRule" id="PRU00192"/>
    </source>
</evidence>
<dbReference type="SUPFAM" id="SSF50044">
    <property type="entry name" value="SH3-domain"/>
    <property type="match status" value="1"/>
</dbReference>
<proteinExistence type="predicted"/>
<evidence type="ECO:0000256" key="5">
    <source>
        <dbReference type="ARBA" id="ARBA00023054"/>
    </source>
</evidence>
<feature type="coiled-coil region" evidence="8">
    <location>
        <begin position="150"/>
        <end position="188"/>
    </location>
</feature>
<dbReference type="GO" id="GO:0012505">
    <property type="term" value="C:endomembrane system"/>
    <property type="evidence" value="ECO:0007669"/>
    <property type="project" value="UniProtKB-SubCell"/>
</dbReference>
<reference evidence="12" key="1">
    <citation type="submission" date="2020-08" db="EMBL/GenBank/DDBJ databases">
        <title>Multicomponent nature underlies the extraordinary mechanical properties of spider dragline silk.</title>
        <authorList>
            <person name="Kono N."/>
            <person name="Nakamura H."/>
            <person name="Mori M."/>
            <person name="Yoshida Y."/>
            <person name="Ohtoshi R."/>
            <person name="Malay A.D."/>
            <person name="Moran D.A.P."/>
            <person name="Tomita M."/>
            <person name="Numata K."/>
            <person name="Arakawa K."/>
        </authorList>
    </citation>
    <scope>NUCLEOTIDE SEQUENCE</scope>
</reference>
<protein>
    <submittedName>
        <fullName evidence="12">Amphiphysin</fullName>
    </submittedName>
</protein>
<keyword evidence="5 8" id="KW-0175">Coiled coil</keyword>
<evidence type="ECO:0000313" key="13">
    <source>
        <dbReference type="Proteomes" id="UP000886998"/>
    </source>
</evidence>
<dbReference type="InterPro" id="IPR036028">
    <property type="entry name" value="SH3-like_dom_sf"/>
</dbReference>
<dbReference type="SMART" id="SM00721">
    <property type="entry name" value="BAR"/>
    <property type="match status" value="1"/>
</dbReference>
<dbReference type="InterPro" id="IPR027267">
    <property type="entry name" value="AH/BAR_dom_sf"/>
</dbReference>
<organism evidence="12 13">
    <name type="scientific">Trichonephila inaurata madagascariensis</name>
    <dbReference type="NCBI Taxonomy" id="2747483"/>
    <lineage>
        <taxon>Eukaryota</taxon>
        <taxon>Metazoa</taxon>
        <taxon>Ecdysozoa</taxon>
        <taxon>Arthropoda</taxon>
        <taxon>Chelicerata</taxon>
        <taxon>Arachnida</taxon>
        <taxon>Araneae</taxon>
        <taxon>Araneomorphae</taxon>
        <taxon>Entelegynae</taxon>
        <taxon>Araneoidea</taxon>
        <taxon>Nephilidae</taxon>
        <taxon>Trichonephila</taxon>
        <taxon>Trichonephila inaurata</taxon>
    </lineage>
</organism>
<accession>A0A8X7CGI2</accession>
<feature type="compositionally biased region" description="Low complexity" evidence="9">
    <location>
        <begin position="292"/>
        <end position="308"/>
    </location>
</feature>
<feature type="region of interest" description="Disordered" evidence="9">
    <location>
        <begin position="417"/>
        <end position="497"/>
    </location>
</feature>
<evidence type="ECO:0000259" key="11">
    <source>
        <dbReference type="PROSITE" id="PS51021"/>
    </source>
</evidence>
<dbReference type="GO" id="GO:0005737">
    <property type="term" value="C:cytoplasm"/>
    <property type="evidence" value="ECO:0007669"/>
    <property type="project" value="UniProtKB-SubCell"/>
</dbReference>
<evidence type="ECO:0000313" key="12">
    <source>
        <dbReference type="EMBL" id="GFY71569.1"/>
    </source>
</evidence>
<feature type="compositionally biased region" description="Basic and acidic residues" evidence="9">
    <location>
        <begin position="259"/>
        <end position="289"/>
    </location>
</feature>
<dbReference type="Gene3D" id="1.20.1270.60">
    <property type="entry name" value="Arfaptin homology (AH) domain/BAR domain"/>
    <property type="match status" value="1"/>
</dbReference>
<comment type="subcellular location">
    <subcellularLocation>
        <location evidence="2">Cytoplasm</location>
    </subcellularLocation>
    <subcellularLocation>
        <location evidence="1">Endomembrane system</location>
    </subcellularLocation>
</comment>
<feature type="domain" description="BAR" evidence="11">
    <location>
        <begin position="22"/>
        <end position="238"/>
    </location>
</feature>
<dbReference type="PRINTS" id="PR01251">
    <property type="entry name" value="AMPHIPHYSIN"/>
</dbReference>
<keyword evidence="13" id="KW-1185">Reference proteome</keyword>
<dbReference type="PANTHER" id="PTHR46514:SF3">
    <property type="entry name" value="AMPHIPHYSIN"/>
    <property type="match status" value="1"/>
</dbReference>